<comment type="caution">
    <text evidence="2">The sequence shown here is derived from an EMBL/GenBank/DDBJ whole genome shotgun (WGS) entry which is preliminary data.</text>
</comment>
<dbReference type="EMBL" id="CAJPDR010000270">
    <property type="protein sequence ID" value="CAF9929556.1"/>
    <property type="molecule type" value="Genomic_DNA"/>
</dbReference>
<protein>
    <submittedName>
        <fullName evidence="2">Uncharacterized protein</fullName>
    </submittedName>
</protein>
<proteinExistence type="predicted"/>
<dbReference type="AlphaFoldDB" id="A0A8H3FY17"/>
<evidence type="ECO:0000313" key="2">
    <source>
        <dbReference type="EMBL" id="CAF9929556.1"/>
    </source>
</evidence>
<feature type="region of interest" description="Disordered" evidence="1">
    <location>
        <begin position="16"/>
        <end position="61"/>
    </location>
</feature>
<evidence type="ECO:0000256" key="1">
    <source>
        <dbReference type="SAM" id="MobiDB-lite"/>
    </source>
</evidence>
<accession>A0A8H3FY17</accession>
<evidence type="ECO:0000313" key="3">
    <source>
        <dbReference type="Proteomes" id="UP000664203"/>
    </source>
</evidence>
<reference evidence="2" key="1">
    <citation type="submission" date="2021-03" db="EMBL/GenBank/DDBJ databases">
        <authorList>
            <person name="Tagirdzhanova G."/>
        </authorList>
    </citation>
    <scope>NUCLEOTIDE SEQUENCE</scope>
</reference>
<keyword evidence="3" id="KW-1185">Reference proteome</keyword>
<dbReference type="OrthoDB" id="5293656at2759"/>
<feature type="compositionally biased region" description="Low complexity" evidence="1">
    <location>
        <begin position="19"/>
        <end position="29"/>
    </location>
</feature>
<sequence>MVFNRIFALFFGHGENRRSSTSGKSNGSSWTLLPEGPRETPERGPSEETDERRPATIPSADKHVRLCPHETLSFKRAQRVLSLYDQGDLFPTMDAFTSAPQLNHSELSGGEFGRRKHPRLCKQDPNGYDVLQATSDYGFEKGLILNIRWQLSFNAHPELLKSVEHLQQFLDSCDIFLCPHIKLSDEEIAFKTFYSLEPPTDPIEKFEIASMKIKSCDQCGTDFWVSGRDDKKCRVETFRPLGTIESVHDKQWLAQCSD</sequence>
<gene>
    <name evidence="2" type="ORF">ALECFALPRED_004399</name>
</gene>
<name>A0A8H3FY17_9LECA</name>
<feature type="compositionally biased region" description="Basic and acidic residues" evidence="1">
    <location>
        <begin position="36"/>
        <end position="61"/>
    </location>
</feature>
<organism evidence="2 3">
    <name type="scientific">Alectoria fallacina</name>
    <dbReference type="NCBI Taxonomy" id="1903189"/>
    <lineage>
        <taxon>Eukaryota</taxon>
        <taxon>Fungi</taxon>
        <taxon>Dikarya</taxon>
        <taxon>Ascomycota</taxon>
        <taxon>Pezizomycotina</taxon>
        <taxon>Lecanoromycetes</taxon>
        <taxon>OSLEUM clade</taxon>
        <taxon>Lecanoromycetidae</taxon>
        <taxon>Lecanorales</taxon>
        <taxon>Lecanorineae</taxon>
        <taxon>Parmeliaceae</taxon>
        <taxon>Alectoria</taxon>
    </lineage>
</organism>
<dbReference type="Proteomes" id="UP000664203">
    <property type="component" value="Unassembled WGS sequence"/>
</dbReference>